<dbReference type="PANTHER" id="PTHR43730:SF1">
    <property type="entry name" value="BETA-MANNOSIDASE"/>
    <property type="match status" value="1"/>
</dbReference>
<evidence type="ECO:0000256" key="2">
    <source>
        <dbReference type="SAM" id="MobiDB-lite"/>
    </source>
</evidence>
<dbReference type="PANTHER" id="PTHR43730">
    <property type="entry name" value="BETA-MANNOSIDASE"/>
    <property type="match status" value="1"/>
</dbReference>
<evidence type="ECO:0000256" key="1">
    <source>
        <dbReference type="ARBA" id="ARBA00023295"/>
    </source>
</evidence>
<feature type="non-terminal residue" evidence="3">
    <location>
        <position position="1"/>
    </location>
</feature>
<dbReference type="GO" id="GO:0004567">
    <property type="term" value="F:beta-mannosidase activity"/>
    <property type="evidence" value="ECO:0007669"/>
    <property type="project" value="TreeGrafter"/>
</dbReference>
<dbReference type="InterPro" id="IPR013783">
    <property type="entry name" value="Ig-like_fold"/>
</dbReference>
<dbReference type="InterPro" id="IPR036156">
    <property type="entry name" value="Beta-gal/glucu_dom_sf"/>
</dbReference>
<organism evidence="3">
    <name type="scientific">uncultured Penicillium</name>
    <dbReference type="NCBI Taxonomy" id="292466"/>
    <lineage>
        <taxon>Eukaryota</taxon>
        <taxon>Fungi</taxon>
        <taxon>Dikarya</taxon>
        <taxon>Ascomycota</taxon>
        <taxon>Pezizomycotina</taxon>
        <taxon>Eurotiomycetes</taxon>
        <taxon>Eurotiomycetidae</taxon>
        <taxon>Eurotiales</taxon>
        <taxon>Aspergillaceae</taxon>
        <taxon>environmental samples</taxon>
    </lineage>
</organism>
<accession>A0A060CCQ3</accession>
<dbReference type="Gene3D" id="2.60.40.10">
    <property type="entry name" value="Immunoglobulins"/>
    <property type="match status" value="1"/>
</dbReference>
<name>A0A060CCQ3_9EURO</name>
<reference evidence="3" key="1">
    <citation type="journal article" date="2013" name="Environ. Microbiol.">
        <title>Seasonally variable intestinal metagenomes of the red palm weevil (Rhynchophorus ferrugineus).</title>
        <authorList>
            <person name="Jia S."/>
            <person name="Zhang X."/>
            <person name="Zhang G."/>
            <person name="Yin A."/>
            <person name="Zhang S."/>
            <person name="Li F."/>
            <person name="Wang L."/>
            <person name="Zhao D."/>
            <person name="Yun Q."/>
            <person name="Tala"/>
            <person name="Wang J."/>
            <person name="Sun G."/>
            <person name="Baabdullah M."/>
            <person name="Yu X."/>
            <person name="Hu S."/>
            <person name="Al-Mssallem I.S."/>
            <person name="Yu J."/>
        </authorList>
    </citation>
    <scope>NUCLEOTIDE SEQUENCE</scope>
</reference>
<dbReference type="SUPFAM" id="SSF49303">
    <property type="entry name" value="beta-Galactosidase/glucuronidase domain"/>
    <property type="match status" value="1"/>
</dbReference>
<keyword evidence="1" id="KW-0326">Glycosidase</keyword>
<dbReference type="AlphaFoldDB" id="A0A060CCQ3"/>
<keyword evidence="1" id="KW-0378">Hydrolase</keyword>
<proteinExistence type="predicted"/>
<sequence>GWDWGPTTITAGLWRPVTVERIPVGRIRNTRWSPTWDNAAWLRGSMEVDESVAAVDVTVRDALTGESIDAVRVTPHAGRAEVASEVTRAAAWHVVGYGEQRLYDVETVATDADGEVLDRTSRRWASVRRAGARGRPRGSVVRDPRQRTARVGARLQLDPADVLPERVDPAHLRHL</sequence>
<feature type="non-terminal residue" evidence="3">
    <location>
        <position position="175"/>
    </location>
</feature>
<dbReference type="EMBL" id="KF123220">
    <property type="protein sequence ID" value="AIA90521.1"/>
    <property type="molecule type" value="Genomic_DNA"/>
</dbReference>
<protein>
    <submittedName>
        <fullName evidence="3">CAZy families GH2 protein</fullName>
    </submittedName>
</protein>
<dbReference type="InterPro" id="IPR050887">
    <property type="entry name" value="Beta-mannosidase_GH2"/>
</dbReference>
<evidence type="ECO:0000313" key="3">
    <source>
        <dbReference type="EMBL" id="AIA90521.1"/>
    </source>
</evidence>
<dbReference type="GO" id="GO:0006516">
    <property type="term" value="P:glycoprotein catabolic process"/>
    <property type="evidence" value="ECO:0007669"/>
    <property type="project" value="TreeGrafter"/>
</dbReference>
<feature type="region of interest" description="Disordered" evidence="2">
    <location>
        <begin position="128"/>
        <end position="151"/>
    </location>
</feature>